<accession>A0A843TPN3</accession>
<comment type="caution">
    <text evidence="1">The sequence shown here is derived from an EMBL/GenBank/DDBJ whole genome shotgun (WGS) entry which is preliminary data.</text>
</comment>
<dbReference type="EMBL" id="NMUH01000067">
    <property type="protein sequence ID" value="MQL70429.1"/>
    <property type="molecule type" value="Genomic_DNA"/>
</dbReference>
<gene>
    <name evidence="1" type="ORF">Taro_002721</name>
</gene>
<reference evidence="1" key="1">
    <citation type="submission" date="2017-07" db="EMBL/GenBank/DDBJ databases">
        <title>Taro Niue Genome Assembly and Annotation.</title>
        <authorList>
            <person name="Atibalentja N."/>
            <person name="Keating K."/>
            <person name="Fields C.J."/>
        </authorList>
    </citation>
    <scope>NUCLEOTIDE SEQUENCE</scope>
    <source>
        <strain evidence="1">Niue_2</strain>
        <tissue evidence="1">Leaf</tissue>
    </source>
</reference>
<dbReference type="AlphaFoldDB" id="A0A843TPN3"/>
<name>A0A843TPN3_COLES</name>
<sequence>MRGISSGRAIQVELLPVFAVFPFFWASSRSERELQQKPDQDIDVKVLDFFCYCLVDSSYSQISVYLFDPSTSAGERAYDNGVVIILEPKTGQSFTVNGHRLSGERCGSYWKELDGGALVRTGIRLELGRLNRRPAPMCAELAEEGAKAASGSGSATD</sequence>
<protein>
    <submittedName>
        <fullName evidence="1">Uncharacterized protein</fullName>
    </submittedName>
</protein>
<keyword evidence="2" id="KW-1185">Reference proteome</keyword>
<evidence type="ECO:0000313" key="2">
    <source>
        <dbReference type="Proteomes" id="UP000652761"/>
    </source>
</evidence>
<dbReference type="Proteomes" id="UP000652761">
    <property type="component" value="Unassembled WGS sequence"/>
</dbReference>
<proteinExistence type="predicted"/>
<evidence type="ECO:0000313" key="1">
    <source>
        <dbReference type="EMBL" id="MQL70429.1"/>
    </source>
</evidence>
<organism evidence="1 2">
    <name type="scientific">Colocasia esculenta</name>
    <name type="common">Wild taro</name>
    <name type="synonym">Arum esculentum</name>
    <dbReference type="NCBI Taxonomy" id="4460"/>
    <lineage>
        <taxon>Eukaryota</taxon>
        <taxon>Viridiplantae</taxon>
        <taxon>Streptophyta</taxon>
        <taxon>Embryophyta</taxon>
        <taxon>Tracheophyta</taxon>
        <taxon>Spermatophyta</taxon>
        <taxon>Magnoliopsida</taxon>
        <taxon>Liliopsida</taxon>
        <taxon>Araceae</taxon>
        <taxon>Aroideae</taxon>
        <taxon>Colocasieae</taxon>
        <taxon>Colocasia</taxon>
    </lineage>
</organism>